<dbReference type="SUPFAM" id="SSF57701">
    <property type="entry name" value="Zn2/Cys6 DNA-binding domain"/>
    <property type="match status" value="1"/>
</dbReference>
<evidence type="ECO:0000256" key="4">
    <source>
        <dbReference type="ARBA" id="ARBA00023015"/>
    </source>
</evidence>
<keyword evidence="2" id="KW-0479">Metal-binding</keyword>
<dbReference type="AlphaFoldDB" id="A0A0D2DHE6"/>
<dbReference type="GO" id="GO:0005634">
    <property type="term" value="C:nucleus"/>
    <property type="evidence" value="ECO:0007669"/>
    <property type="project" value="UniProtKB-SubCell"/>
</dbReference>
<evidence type="ECO:0000256" key="3">
    <source>
        <dbReference type="ARBA" id="ARBA00022833"/>
    </source>
</evidence>
<dbReference type="Pfam" id="PF00172">
    <property type="entry name" value="Zn_clus"/>
    <property type="match status" value="1"/>
</dbReference>
<keyword evidence="7" id="KW-0539">Nucleus</keyword>
<dbReference type="GeneID" id="25323715"/>
<dbReference type="GO" id="GO:0043565">
    <property type="term" value="F:sequence-specific DNA binding"/>
    <property type="evidence" value="ECO:0007669"/>
    <property type="project" value="TreeGrafter"/>
</dbReference>
<feature type="region of interest" description="Disordered" evidence="8">
    <location>
        <begin position="656"/>
        <end position="694"/>
    </location>
</feature>
<dbReference type="SMART" id="SM00066">
    <property type="entry name" value="GAL4"/>
    <property type="match status" value="1"/>
</dbReference>
<dbReference type="GO" id="GO:0000981">
    <property type="term" value="F:DNA-binding transcription factor activity, RNA polymerase II-specific"/>
    <property type="evidence" value="ECO:0007669"/>
    <property type="project" value="InterPro"/>
</dbReference>
<dbReference type="RefSeq" id="XP_013322301.1">
    <property type="nucleotide sequence ID" value="XM_013466847.1"/>
</dbReference>
<feature type="region of interest" description="Disordered" evidence="8">
    <location>
        <begin position="386"/>
        <end position="408"/>
    </location>
</feature>
<proteinExistence type="predicted"/>
<dbReference type="InterPro" id="IPR007219">
    <property type="entry name" value="XnlR_reg_dom"/>
</dbReference>
<feature type="compositionally biased region" description="Low complexity" evidence="8">
    <location>
        <begin position="656"/>
        <end position="665"/>
    </location>
</feature>
<evidence type="ECO:0000313" key="10">
    <source>
        <dbReference type="EMBL" id="KIW61717.1"/>
    </source>
</evidence>
<dbReference type="GO" id="GO:0045944">
    <property type="term" value="P:positive regulation of transcription by RNA polymerase II"/>
    <property type="evidence" value="ECO:0007669"/>
    <property type="project" value="TreeGrafter"/>
</dbReference>
<keyword evidence="4" id="KW-0805">Transcription regulation</keyword>
<evidence type="ECO:0000256" key="1">
    <source>
        <dbReference type="ARBA" id="ARBA00004123"/>
    </source>
</evidence>
<comment type="subcellular location">
    <subcellularLocation>
        <location evidence="1">Nucleus</location>
    </subcellularLocation>
</comment>
<dbReference type="CDD" id="cd12148">
    <property type="entry name" value="fungal_TF_MHR"/>
    <property type="match status" value="1"/>
</dbReference>
<keyword evidence="5" id="KW-0238">DNA-binding</keyword>
<feature type="compositionally biased region" description="Basic and acidic residues" evidence="8">
    <location>
        <begin position="90"/>
        <end position="104"/>
    </location>
</feature>
<dbReference type="InterPro" id="IPR001138">
    <property type="entry name" value="Zn2Cys6_DnaBD"/>
</dbReference>
<dbReference type="GO" id="GO:0006351">
    <property type="term" value="P:DNA-templated transcription"/>
    <property type="evidence" value="ECO:0007669"/>
    <property type="project" value="InterPro"/>
</dbReference>
<dbReference type="CDD" id="cd00067">
    <property type="entry name" value="GAL4"/>
    <property type="match status" value="1"/>
</dbReference>
<evidence type="ECO:0000313" key="11">
    <source>
        <dbReference type="Proteomes" id="UP000054342"/>
    </source>
</evidence>
<dbReference type="STRING" id="348802.A0A0D2DHE6"/>
<evidence type="ECO:0000256" key="2">
    <source>
        <dbReference type="ARBA" id="ARBA00022723"/>
    </source>
</evidence>
<name>A0A0D2DHE6_9EURO</name>
<dbReference type="GO" id="GO:0008270">
    <property type="term" value="F:zinc ion binding"/>
    <property type="evidence" value="ECO:0007669"/>
    <property type="project" value="InterPro"/>
</dbReference>
<dbReference type="Gene3D" id="4.10.240.10">
    <property type="entry name" value="Zn(2)-C6 fungal-type DNA-binding domain"/>
    <property type="match status" value="1"/>
</dbReference>
<dbReference type="SMART" id="SM00906">
    <property type="entry name" value="Fungal_trans"/>
    <property type="match status" value="1"/>
</dbReference>
<organism evidence="10 11">
    <name type="scientific">Exophiala xenobiotica</name>
    <dbReference type="NCBI Taxonomy" id="348802"/>
    <lineage>
        <taxon>Eukaryota</taxon>
        <taxon>Fungi</taxon>
        <taxon>Dikarya</taxon>
        <taxon>Ascomycota</taxon>
        <taxon>Pezizomycotina</taxon>
        <taxon>Eurotiomycetes</taxon>
        <taxon>Chaetothyriomycetidae</taxon>
        <taxon>Chaetothyriales</taxon>
        <taxon>Herpotrichiellaceae</taxon>
        <taxon>Exophiala</taxon>
    </lineage>
</organism>
<dbReference type="PROSITE" id="PS50048">
    <property type="entry name" value="ZN2_CY6_FUNGAL_2"/>
    <property type="match status" value="1"/>
</dbReference>
<gene>
    <name evidence="10" type="ORF">PV05_01807</name>
</gene>
<feature type="compositionally biased region" description="Gly residues" evidence="8">
    <location>
        <begin position="673"/>
        <end position="690"/>
    </location>
</feature>
<evidence type="ECO:0000256" key="6">
    <source>
        <dbReference type="ARBA" id="ARBA00023163"/>
    </source>
</evidence>
<accession>A0A0D2DHE6</accession>
<dbReference type="EMBL" id="KN847317">
    <property type="protein sequence ID" value="KIW61717.1"/>
    <property type="molecule type" value="Genomic_DNA"/>
</dbReference>
<dbReference type="InterPro" id="IPR036864">
    <property type="entry name" value="Zn2-C6_fun-type_DNA-bd_sf"/>
</dbReference>
<feature type="domain" description="Zn(2)-C6 fungal-type" evidence="9">
    <location>
        <begin position="3"/>
        <end position="33"/>
    </location>
</feature>
<dbReference type="Pfam" id="PF04082">
    <property type="entry name" value="Fungal_trans"/>
    <property type="match status" value="1"/>
</dbReference>
<dbReference type="HOGENOM" id="CLU_012101_0_0_1"/>
<feature type="region of interest" description="Disordered" evidence="8">
    <location>
        <begin position="61"/>
        <end position="139"/>
    </location>
</feature>
<feature type="compositionally biased region" description="Low complexity" evidence="8">
    <location>
        <begin position="105"/>
        <end position="120"/>
    </location>
</feature>
<evidence type="ECO:0000256" key="7">
    <source>
        <dbReference type="ARBA" id="ARBA00023242"/>
    </source>
</evidence>
<evidence type="ECO:0000259" key="9">
    <source>
        <dbReference type="PROSITE" id="PS50048"/>
    </source>
</evidence>
<evidence type="ECO:0000256" key="8">
    <source>
        <dbReference type="SAM" id="MobiDB-lite"/>
    </source>
</evidence>
<evidence type="ECO:0000256" key="5">
    <source>
        <dbReference type="ARBA" id="ARBA00023125"/>
    </source>
</evidence>
<keyword evidence="3" id="KW-0862">Zinc</keyword>
<keyword evidence="11" id="KW-1185">Reference proteome</keyword>
<dbReference type="Proteomes" id="UP000054342">
    <property type="component" value="Unassembled WGS sequence"/>
</dbReference>
<dbReference type="InterPro" id="IPR052202">
    <property type="entry name" value="Yeast_MetPath_Reg"/>
</dbReference>
<dbReference type="PANTHER" id="PTHR47782">
    <property type="entry name" value="ZN(II)2CYS6 TRANSCRIPTION FACTOR (EUROFUNG)-RELATED"/>
    <property type="match status" value="1"/>
</dbReference>
<feature type="compositionally biased region" description="Polar residues" evidence="8">
    <location>
        <begin position="66"/>
        <end position="89"/>
    </location>
</feature>
<keyword evidence="6" id="KW-0804">Transcription</keyword>
<dbReference type="PANTHER" id="PTHR47782:SF12">
    <property type="entry name" value="ZN(II)2CYS6 TRANSCRIPTION FACTOR (EUROFUNG)"/>
    <property type="match status" value="1"/>
</dbReference>
<sequence>MTACDRCHSRKTRCDQQQPECGSCLRSGVRCTYPEKLHYRHARRLELESLQQRVLSLQRENEVLRSNRSGSPGTTSANLDDSAHSNGVRQSDHARSQSTQHRDNNTNNNPVAVPASSPPSDDLSWTPLASEASRKPASHGKYLGSSAGANFIDLVESVFDDAPVPAGETSAGVSQAYSRSRLANDTVSLSASMPDRRTASRLVASYFDHWHVTFPLLYRPSFTLLVERIYRSPNEYLEDRSSAFVFNMVLALGSAAAKRFEWSYKDTESYSRQAMVNFYDILRYRDLRSLQALLLCCQYGIHASLRDTADEMWDLLGKAERICVEIGLHQSVQSARSSRSDYHLTGLVPMAVRAEMQKRCFWCFYSLDRIVSVTLGRTLTLSDDDIDTPLPSPLDDDELENQSTSTDTSAVDANERISPFLRLIYVRRLLAKSHRLLHTNVAMRSLQAPEKRAIRQNLLCELQDWRQRTANAMPCSNDESSLAISAFHCASWWEAVYHNAVLVLFRPPATTTLMGNAADSQPMVQDSEDVLKIMWETSRKLISNYREVLQARRLNYSWICLYTIFMAGLTNVYSVGQWARRRKLDPESFLPPCSDVMTDIKNCSNILTAICERWDDARQSCEIFSRLSDSAFKELLRAHLASAACAAQSVQQQQQQQQSANAAASAHHHHHGGGGAGATGMMAGGGGGSGSSVITHTELHSVNNSLPALHQDARMDDLGYGFQDRNGNGNAQSNSMFDDLDGFQHTFQDMQNALYGGVYDGSSEIMTGLARNWFDLE</sequence>
<dbReference type="OrthoDB" id="4117398at2759"/>
<reference evidence="10 11" key="1">
    <citation type="submission" date="2015-01" db="EMBL/GenBank/DDBJ databases">
        <title>The Genome Sequence of Exophiala xenobiotica CBS118157.</title>
        <authorList>
            <consortium name="The Broad Institute Genomics Platform"/>
            <person name="Cuomo C."/>
            <person name="de Hoog S."/>
            <person name="Gorbushina A."/>
            <person name="Stielow B."/>
            <person name="Teixiera M."/>
            <person name="Abouelleil A."/>
            <person name="Chapman S.B."/>
            <person name="Priest M."/>
            <person name="Young S.K."/>
            <person name="Wortman J."/>
            <person name="Nusbaum C."/>
            <person name="Birren B."/>
        </authorList>
    </citation>
    <scope>NUCLEOTIDE SEQUENCE [LARGE SCALE GENOMIC DNA]</scope>
    <source>
        <strain evidence="10 11">CBS 118157</strain>
    </source>
</reference>
<protein>
    <recommendedName>
        <fullName evidence="9">Zn(2)-C6 fungal-type domain-containing protein</fullName>
    </recommendedName>
</protein>
<dbReference type="PROSITE" id="PS00463">
    <property type="entry name" value="ZN2_CY6_FUNGAL_1"/>
    <property type="match status" value="1"/>
</dbReference>